<evidence type="ECO:0000256" key="15">
    <source>
        <dbReference type="ARBA" id="ARBA00023128"/>
    </source>
</evidence>
<keyword evidence="7 20" id="KW-0679">Respiratory chain</keyword>
<gene>
    <name evidence="23" type="primary">CYTB</name>
</gene>
<dbReference type="EMBL" id="KR020515">
    <property type="protein sequence ID" value="AKG26378.1"/>
    <property type="molecule type" value="Genomic_DNA"/>
</dbReference>
<feature type="binding site" evidence="18">
    <location>
        <position position="204"/>
    </location>
    <ligand>
        <name>a ubiquinone</name>
        <dbReference type="ChEBI" id="CHEBI:16389"/>
    </ligand>
</feature>
<comment type="cofactor">
    <cofactor evidence="19">
        <name>heme</name>
        <dbReference type="ChEBI" id="CHEBI:30413"/>
    </cofactor>
    <text evidence="19">Binds 2 heme groups non-covalently.</text>
</comment>
<dbReference type="AlphaFoldDB" id="A0A0F7EWE3"/>
<feature type="transmembrane region" description="Helical" evidence="20">
    <location>
        <begin position="290"/>
        <end position="311"/>
    </location>
</feature>
<keyword evidence="13 19" id="KW-0408">Iron</keyword>
<feature type="domain" description="Cytochrome b/b6 N-terminal region profile" evidence="21">
    <location>
        <begin position="3"/>
        <end position="212"/>
    </location>
</feature>
<dbReference type="PIRSF" id="PIRSF038885">
    <property type="entry name" value="COB"/>
    <property type="match status" value="1"/>
</dbReference>
<evidence type="ECO:0000256" key="9">
    <source>
        <dbReference type="ARBA" id="ARBA00022723"/>
    </source>
</evidence>
<dbReference type="RefSeq" id="YP_009139657.1">
    <property type="nucleotide sequence ID" value="NC_027109.1"/>
</dbReference>
<dbReference type="InterPro" id="IPR036150">
    <property type="entry name" value="Cyt_b/b6_C_sf"/>
</dbReference>
<feature type="transmembrane region" description="Helical" evidence="20">
    <location>
        <begin position="141"/>
        <end position="160"/>
    </location>
</feature>
<evidence type="ECO:0000256" key="13">
    <source>
        <dbReference type="ARBA" id="ARBA00023004"/>
    </source>
</evidence>
<dbReference type="InterPro" id="IPR048260">
    <property type="entry name" value="Cytochrome_b_C_euk/bac"/>
</dbReference>
<dbReference type="PANTHER" id="PTHR19271:SF16">
    <property type="entry name" value="CYTOCHROME B"/>
    <property type="match status" value="1"/>
</dbReference>
<feature type="transmembrane region" description="Helical" evidence="20">
    <location>
        <begin position="80"/>
        <end position="102"/>
    </location>
</feature>
<dbReference type="GO" id="GO:0005743">
    <property type="term" value="C:mitochondrial inner membrane"/>
    <property type="evidence" value="ECO:0007669"/>
    <property type="project" value="UniProtKB-SubCell"/>
</dbReference>
<evidence type="ECO:0000256" key="3">
    <source>
        <dbReference type="ARBA" id="ARBA00011649"/>
    </source>
</evidence>
<evidence type="ECO:0000256" key="19">
    <source>
        <dbReference type="PIRSR" id="PIRSR038885-2"/>
    </source>
</evidence>
<dbReference type="InterPro" id="IPR005797">
    <property type="entry name" value="Cyt_b/b6_N"/>
</dbReference>
<dbReference type="SUPFAM" id="SSF81648">
    <property type="entry name" value="a domain/subunit of cytochrome bc1 complex (Ubiquinol-cytochrome c reductase)"/>
    <property type="match status" value="1"/>
</dbReference>
<evidence type="ECO:0000256" key="11">
    <source>
        <dbReference type="ARBA" id="ARBA00022982"/>
    </source>
</evidence>
<sequence>MNNFKPLRKNHPVIKIINNSLIDLPSPSNISSWWNFGSLLGLCLMIQIITGLFLTMYYTANVELAFYSVNYICKNVNYGWLIRTLHSNGASFFFICVYLHIGRGMYYESFNFKYTWIVGIIILFLLMATAFMGYVLPWGQMSFWGATVITNLLSAIPYLGNDLVNWIWGGFAVDNATLTRFYTFHFLFPFIILMLTMIHLLFLHQTGSNNPLGINSNLDKIPFHPFFVFKDMIGFIILTFFLIMLSLTNPYLLGDPDNFIPANPLVTPIHIQPEWYFLFAYAILRSIPNKLGGVIALVMSILILIILPFTFNKKIQGIQFYPINQILFWSLISIIILLTWIGSQAVEIPFIFTGQLLSVLYFSYFIINPIINKIWDKMIFN</sequence>
<keyword evidence="11 20" id="KW-0249">Electron transport</keyword>
<comment type="subcellular location">
    <subcellularLocation>
        <location evidence="2">Mitochondrion inner membrane</location>
        <topology evidence="2">Multi-pass membrane protein</topology>
    </subcellularLocation>
</comment>
<feature type="binding site" description="axial binding residue" evidence="19">
    <location>
        <position position="86"/>
    </location>
    <ligand>
        <name>heme b</name>
        <dbReference type="ChEBI" id="CHEBI:60344"/>
        <label>b562</label>
    </ligand>
    <ligandPart>
        <name>Fe</name>
        <dbReference type="ChEBI" id="CHEBI:18248"/>
    </ligandPart>
</feature>
<evidence type="ECO:0000256" key="1">
    <source>
        <dbReference type="ARBA" id="ARBA00002566"/>
    </source>
</evidence>
<dbReference type="InterPro" id="IPR005798">
    <property type="entry name" value="Cyt_b/b6_C"/>
</dbReference>
<feature type="binding site" description="axial binding residue" evidence="19">
    <location>
        <position position="199"/>
    </location>
    <ligand>
        <name>heme b</name>
        <dbReference type="ChEBI" id="CHEBI:60344"/>
        <label>b566</label>
    </ligand>
    <ligandPart>
        <name>Fe</name>
        <dbReference type="ChEBI" id="CHEBI:18248"/>
    </ligandPart>
</feature>
<dbReference type="SUPFAM" id="SSF81342">
    <property type="entry name" value="Transmembrane di-heme cytochromes"/>
    <property type="match status" value="1"/>
</dbReference>
<comment type="cofactor">
    <cofactor evidence="20">
        <name>heme b</name>
        <dbReference type="ChEBI" id="CHEBI:60344"/>
    </cofactor>
    <text evidence="20">Binds 2 heme groups non-covalently.</text>
</comment>
<dbReference type="GO" id="GO:0045275">
    <property type="term" value="C:respiratory chain complex III"/>
    <property type="evidence" value="ECO:0007669"/>
    <property type="project" value="InterPro"/>
</dbReference>
<feature type="transmembrane region" description="Helical" evidence="20">
    <location>
        <begin position="114"/>
        <end position="135"/>
    </location>
</feature>
<dbReference type="InterPro" id="IPR030689">
    <property type="entry name" value="Cytochrome_b"/>
</dbReference>
<evidence type="ECO:0000256" key="14">
    <source>
        <dbReference type="ARBA" id="ARBA00023075"/>
    </source>
</evidence>
<feature type="transmembrane region" description="Helical" evidence="20">
    <location>
        <begin position="232"/>
        <end position="253"/>
    </location>
</feature>
<evidence type="ECO:0000313" key="23">
    <source>
        <dbReference type="EMBL" id="AKG26378.1"/>
    </source>
</evidence>
<dbReference type="Pfam" id="PF00032">
    <property type="entry name" value="Cytochrom_B_C"/>
    <property type="match status" value="1"/>
</dbReference>
<dbReference type="CTD" id="4519"/>
<evidence type="ECO:0000256" key="10">
    <source>
        <dbReference type="ARBA" id="ARBA00022792"/>
    </source>
</evidence>
<dbReference type="InterPro" id="IPR027387">
    <property type="entry name" value="Cytb/b6-like_sf"/>
</dbReference>
<evidence type="ECO:0000259" key="22">
    <source>
        <dbReference type="PROSITE" id="PS51003"/>
    </source>
</evidence>
<evidence type="ECO:0000259" key="21">
    <source>
        <dbReference type="PROSITE" id="PS51002"/>
    </source>
</evidence>
<feature type="domain" description="Cytochrome b/b6 C-terminal region profile" evidence="22">
    <location>
        <begin position="213"/>
        <end position="381"/>
    </location>
</feature>
<keyword evidence="14" id="KW-0830">Ubiquinone</keyword>
<comment type="similarity">
    <text evidence="17 20">Belongs to the cytochrome b family.</text>
</comment>
<evidence type="ECO:0000256" key="5">
    <source>
        <dbReference type="ARBA" id="ARBA00022448"/>
    </source>
</evidence>
<feature type="transmembrane region" description="Helical" evidence="20">
    <location>
        <begin position="39"/>
        <end position="60"/>
    </location>
</feature>
<dbReference type="PANTHER" id="PTHR19271">
    <property type="entry name" value="CYTOCHROME B"/>
    <property type="match status" value="1"/>
</dbReference>
<dbReference type="CDD" id="cd00284">
    <property type="entry name" value="Cytochrome_b_N"/>
    <property type="match status" value="1"/>
</dbReference>
<dbReference type="GO" id="GO:0006122">
    <property type="term" value="P:mitochondrial electron transport, ubiquinol to cytochrome c"/>
    <property type="evidence" value="ECO:0007669"/>
    <property type="project" value="TreeGrafter"/>
</dbReference>
<dbReference type="FunFam" id="1.20.810.10:FF:000002">
    <property type="entry name" value="Cytochrome b"/>
    <property type="match status" value="1"/>
</dbReference>
<dbReference type="Gene3D" id="1.20.810.10">
    <property type="entry name" value="Cytochrome Bc1 Complex, Chain C"/>
    <property type="match status" value="1"/>
</dbReference>
<comment type="function">
    <text evidence="1 20">Component of the ubiquinol-cytochrome c reductase complex (complex III or cytochrome b-c1 complex) that is part of the mitochondrial respiratory chain. The b-c1 complex mediates electron transfer from ubiquinol to cytochrome c. Contributes to the generation of a proton gradient across the mitochondrial membrane that is then used for ATP synthesis.</text>
</comment>
<keyword evidence="15 20" id="KW-0496">Mitochondrion</keyword>
<dbReference type="GO" id="GO:0046872">
    <property type="term" value="F:metal ion binding"/>
    <property type="evidence" value="ECO:0007669"/>
    <property type="project" value="UniProtKB-UniRule"/>
</dbReference>
<organism evidence="23">
    <name type="scientific">Euripus nyctelius</name>
    <name type="common">courtesan</name>
    <dbReference type="NCBI Taxonomy" id="461131"/>
    <lineage>
        <taxon>Eukaryota</taxon>
        <taxon>Metazoa</taxon>
        <taxon>Ecdysozoa</taxon>
        <taxon>Arthropoda</taxon>
        <taxon>Hexapoda</taxon>
        <taxon>Insecta</taxon>
        <taxon>Pterygota</taxon>
        <taxon>Neoptera</taxon>
        <taxon>Endopterygota</taxon>
        <taxon>Lepidoptera</taxon>
        <taxon>Glossata</taxon>
        <taxon>Ditrysia</taxon>
        <taxon>Papilionoidea</taxon>
        <taxon>Nymphalidae</taxon>
        <taxon>Apaturinae</taxon>
        <taxon>Euripus</taxon>
    </lineage>
</organism>
<comment type="subunit">
    <text evidence="3">The main subunits of complex b-c1 are: cytochrome b, cytochrome c1 and the Rieske protein.</text>
</comment>
<feature type="transmembrane region" description="Helical" evidence="20">
    <location>
        <begin position="181"/>
        <end position="202"/>
    </location>
</feature>
<dbReference type="GO" id="GO:0008121">
    <property type="term" value="F:quinol-cytochrome-c reductase activity"/>
    <property type="evidence" value="ECO:0007669"/>
    <property type="project" value="InterPro"/>
</dbReference>
<keyword evidence="5 20" id="KW-0813">Transport</keyword>
<geneLocation type="mitochondrion" evidence="23"/>
<evidence type="ECO:0000256" key="18">
    <source>
        <dbReference type="PIRSR" id="PIRSR038885-1"/>
    </source>
</evidence>
<evidence type="ECO:0000256" key="2">
    <source>
        <dbReference type="ARBA" id="ARBA00004448"/>
    </source>
</evidence>
<dbReference type="Pfam" id="PF00033">
    <property type="entry name" value="Cytochrome_B"/>
    <property type="match status" value="1"/>
</dbReference>
<dbReference type="GeneID" id="24288033"/>
<dbReference type="CDD" id="cd00290">
    <property type="entry name" value="cytochrome_b_C"/>
    <property type="match status" value="1"/>
</dbReference>
<feature type="transmembrane region" description="Helical" evidence="20">
    <location>
        <begin position="323"/>
        <end position="342"/>
    </location>
</feature>
<keyword evidence="12 20" id="KW-1133">Transmembrane helix</keyword>
<evidence type="ECO:0000256" key="4">
    <source>
        <dbReference type="ARBA" id="ARBA00013531"/>
    </source>
</evidence>
<proteinExistence type="inferred from homology"/>
<dbReference type="InterPro" id="IPR016174">
    <property type="entry name" value="Di-haem_cyt_TM"/>
</dbReference>
<name>A0A0F7EWE3_9NEOP</name>
<evidence type="ECO:0000256" key="8">
    <source>
        <dbReference type="ARBA" id="ARBA00022692"/>
    </source>
</evidence>
<dbReference type="PROSITE" id="PS51002">
    <property type="entry name" value="CYTB_NTER"/>
    <property type="match status" value="1"/>
</dbReference>
<evidence type="ECO:0000256" key="17">
    <source>
        <dbReference type="ARBA" id="ARBA00061233"/>
    </source>
</evidence>
<feature type="transmembrane region" description="Helical" evidence="20">
    <location>
        <begin position="348"/>
        <end position="367"/>
    </location>
</feature>
<feature type="binding site" description="axial binding residue" evidence="19">
    <location>
        <position position="100"/>
    </location>
    <ligand>
        <name>heme b</name>
        <dbReference type="ChEBI" id="CHEBI:60344"/>
        <label>b566</label>
    </ligand>
    <ligandPart>
        <name>Fe</name>
        <dbReference type="ChEBI" id="CHEBI:18248"/>
    </ligandPart>
</feature>
<evidence type="ECO:0000256" key="6">
    <source>
        <dbReference type="ARBA" id="ARBA00022617"/>
    </source>
</evidence>
<protein>
    <recommendedName>
        <fullName evidence="4 20">Cytochrome b</fullName>
    </recommendedName>
</protein>
<keyword evidence="10" id="KW-0999">Mitochondrion inner membrane</keyword>
<reference evidence="23" key="1">
    <citation type="submission" date="2015-03" db="EMBL/GenBank/DDBJ databases">
        <title>The Complete Mitochondrial Genome of the Butterfly Euripus nyctelius Doubleday (Lepidoptera: Nymphalidae: Apaturinae) and comparison with other lepidopteran insects.</title>
        <authorList>
            <person name="Xuan S."/>
            <person name="Song F."/>
            <person name="Cao L."/>
            <person name="Wang J."/>
            <person name="Li H."/>
            <person name="Cao T."/>
        </authorList>
    </citation>
    <scope>NUCLEOTIDE SEQUENCE</scope>
</reference>
<keyword evidence="6 19" id="KW-0349">Heme</keyword>
<dbReference type="GO" id="GO:0016491">
    <property type="term" value="F:oxidoreductase activity"/>
    <property type="evidence" value="ECO:0007669"/>
    <property type="project" value="UniProtKB-UniRule"/>
</dbReference>
<evidence type="ECO:0000256" key="20">
    <source>
        <dbReference type="RuleBase" id="RU362117"/>
    </source>
</evidence>
<keyword evidence="8 20" id="KW-0812">Transmembrane</keyword>
<evidence type="ECO:0000256" key="7">
    <source>
        <dbReference type="ARBA" id="ARBA00022660"/>
    </source>
</evidence>
<dbReference type="InterPro" id="IPR048259">
    <property type="entry name" value="Cytochrome_b_N_euk/bac"/>
</dbReference>
<keyword evidence="16 20" id="KW-0472">Membrane</keyword>
<accession>A0A0F7EWE3</accession>
<keyword evidence="9 19" id="KW-0479">Metal-binding</keyword>
<feature type="binding site" description="axial binding residue" evidence="19">
    <location>
        <position position="185"/>
    </location>
    <ligand>
        <name>heme b</name>
        <dbReference type="ChEBI" id="CHEBI:60344"/>
        <label>b562</label>
    </ligand>
    <ligandPart>
        <name>Fe</name>
        <dbReference type="ChEBI" id="CHEBI:18248"/>
    </ligandPart>
</feature>
<evidence type="ECO:0000256" key="12">
    <source>
        <dbReference type="ARBA" id="ARBA00022989"/>
    </source>
</evidence>
<evidence type="ECO:0000256" key="16">
    <source>
        <dbReference type="ARBA" id="ARBA00023136"/>
    </source>
</evidence>
<dbReference type="PROSITE" id="PS51003">
    <property type="entry name" value="CYTB_CTER"/>
    <property type="match status" value="1"/>
</dbReference>